<accession>A0AA39C8B8</accession>
<name>A0AA39C8B8_9HYME</name>
<gene>
    <name evidence="2" type="ORF">PV328_010330</name>
</gene>
<reference evidence="2" key="2">
    <citation type="submission" date="2023-03" db="EMBL/GenBank/DDBJ databases">
        <authorList>
            <person name="Inwood S.N."/>
            <person name="Skelly J.G."/>
            <person name="Guhlin J."/>
            <person name="Harrop T.W.R."/>
            <person name="Goldson S.G."/>
            <person name="Dearden P.K."/>
        </authorList>
    </citation>
    <scope>NUCLEOTIDE SEQUENCE</scope>
    <source>
        <strain evidence="2">Irish</strain>
        <tissue evidence="2">Whole body</tissue>
    </source>
</reference>
<dbReference type="PANTHER" id="PTHR33480:SF1">
    <property type="entry name" value="TYR RECOMBINASE DOMAIN-CONTAINING PROTEIN"/>
    <property type="match status" value="1"/>
</dbReference>
<dbReference type="PANTHER" id="PTHR33480">
    <property type="entry name" value="SET DOMAIN-CONTAINING PROTEIN-RELATED"/>
    <property type="match status" value="1"/>
</dbReference>
<feature type="region of interest" description="Disordered" evidence="1">
    <location>
        <begin position="1"/>
        <end position="58"/>
    </location>
</feature>
<evidence type="ECO:0000313" key="2">
    <source>
        <dbReference type="EMBL" id="KAK0159454.1"/>
    </source>
</evidence>
<organism evidence="2 3">
    <name type="scientific">Microctonus aethiopoides</name>
    <dbReference type="NCBI Taxonomy" id="144406"/>
    <lineage>
        <taxon>Eukaryota</taxon>
        <taxon>Metazoa</taxon>
        <taxon>Ecdysozoa</taxon>
        <taxon>Arthropoda</taxon>
        <taxon>Hexapoda</taxon>
        <taxon>Insecta</taxon>
        <taxon>Pterygota</taxon>
        <taxon>Neoptera</taxon>
        <taxon>Endopterygota</taxon>
        <taxon>Hymenoptera</taxon>
        <taxon>Apocrita</taxon>
        <taxon>Ichneumonoidea</taxon>
        <taxon>Braconidae</taxon>
        <taxon>Euphorinae</taxon>
        <taxon>Microctonus</taxon>
    </lineage>
</organism>
<comment type="caution">
    <text evidence="2">The sequence shown here is derived from an EMBL/GenBank/DDBJ whole genome shotgun (WGS) entry which is preliminary data.</text>
</comment>
<reference evidence="2" key="1">
    <citation type="journal article" date="2023" name="bioRxiv">
        <title>Scaffold-level genome assemblies of two parasitoid biocontrol wasps reveal the parthenogenesis mechanism and an associated novel virus.</title>
        <authorList>
            <person name="Inwood S."/>
            <person name="Skelly J."/>
            <person name="Guhlin J."/>
            <person name="Harrop T."/>
            <person name="Goldson S."/>
            <person name="Dearden P."/>
        </authorList>
    </citation>
    <scope>NUCLEOTIDE SEQUENCE</scope>
    <source>
        <strain evidence="2">Irish</strain>
        <tissue evidence="2">Whole body</tissue>
    </source>
</reference>
<dbReference type="EMBL" id="JAQQBS010001424">
    <property type="protein sequence ID" value="KAK0159454.1"/>
    <property type="molecule type" value="Genomic_DNA"/>
</dbReference>
<dbReference type="AlphaFoldDB" id="A0AA39C8B8"/>
<protein>
    <submittedName>
        <fullName evidence="2">Uncharacterized protein</fullName>
    </submittedName>
</protein>
<feature type="compositionally biased region" description="Basic and acidic residues" evidence="1">
    <location>
        <begin position="48"/>
        <end position="57"/>
    </location>
</feature>
<feature type="region of interest" description="Disordered" evidence="1">
    <location>
        <begin position="553"/>
        <end position="579"/>
    </location>
</feature>
<proteinExistence type="predicted"/>
<feature type="compositionally biased region" description="Acidic residues" evidence="1">
    <location>
        <begin position="35"/>
        <end position="47"/>
    </location>
</feature>
<sequence>MNIVSKDDERDVDILENHECEDDDKYSSGSQYEPSDTEDSESSDDENHESGKMDKSRTTNNSYILRDISLILNASFNVPGSSACDDSNMKAQLSRGAKGDKKLNYCLYCQKPYTKITRHLESVHRDEEAVKKIKALAVNSDERKYEISLFRKKSNHYFNVKVEINNGELILTRRPRTDAQATGNNFTTCPICLGTYTKNNIRHHYTKCKRDVHTARGVLTKARHVVRRIHSCASKVMREEVLPRMLKDNIVRLIRYDFLIIKFGNKLCREHRKKCHHKMIRAKLRLMSRFVQTLQTILPEITDFVSTYNGNYFDKILEAIDIVAELDHKNGTYGKASVAGELGTNIKKIGKLLDTEYSKSQERDKEELVQNFLKIYDQEFTGSVGKTVVESLVIKHRQKVVKLSQTKDIEMLRHHLESIMKNNYEILVKDFSLTAWCALAESTLTEIQRFNRKRAGELERLLLTDYKCIQIRLHYVELLCLEVDIVDTSRLLENLQTTKPSTQYMNTIIDFSLNSTVSESNPNDNIISINNTCAIPSEGDQENEVMSHRIINSSRHHDTERPIDCSPSDESNTTGSVIPGEMNNHKFDITSYECWHYDLSLEVSI</sequence>
<dbReference type="Proteomes" id="UP001168990">
    <property type="component" value="Unassembled WGS sequence"/>
</dbReference>
<feature type="compositionally biased region" description="Basic and acidic residues" evidence="1">
    <location>
        <begin position="1"/>
        <end position="18"/>
    </location>
</feature>
<evidence type="ECO:0000256" key="1">
    <source>
        <dbReference type="SAM" id="MobiDB-lite"/>
    </source>
</evidence>
<keyword evidence="3" id="KW-1185">Reference proteome</keyword>
<evidence type="ECO:0000313" key="3">
    <source>
        <dbReference type="Proteomes" id="UP001168990"/>
    </source>
</evidence>